<dbReference type="EMBL" id="ADMN01000030">
    <property type="protein sequence ID" value="EFF64616.1"/>
    <property type="molecule type" value="Genomic_DNA"/>
</dbReference>
<comment type="caution">
    <text evidence="1">The sequence shown here is derived from an EMBL/GenBank/DDBJ whole genome shotgun (WGS) entry which is preliminary data.</text>
</comment>
<accession>A0ABN0A4G4</accession>
<dbReference type="Proteomes" id="UP000002938">
    <property type="component" value="Unassembled WGS sequence"/>
</dbReference>
<evidence type="ECO:0000313" key="2">
    <source>
        <dbReference type="Proteomes" id="UP000002938"/>
    </source>
</evidence>
<sequence length="57" mass="6763">MIYLKKNQDCFIKLKGSLKNQKKDVEMAQELDAITKLEISRIKTKVRRKWLTNNHSS</sequence>
<protein>
    <submittedName>
        <fullName evidence="1">Conserved domain protein</fullName>
    </submittedName>
</protein>
<keyword evidence="2" id="KW-1185">Reference proteome</keyword>
<gene>
    <name evidence="1" type="ORF">CUW_0574</name>
</gene>
<evidence type="ECO:0000313" key="1">
    <source>
        <dbReference type="EMBL" id="EFF64616.1"/>
    </source>
</evidence>
<reference evidence="1 2" key="1">
    <citation type="journal article" date="2011" name="J. Bacteriol.">
        <title>Draft Genome Sequence of Turicibacter sanguinis PC909, Isolated from Human Feces.</title>
        <authorList>
            <person name="Cuiv P.O."/>
            <person name="Klaassens E.S."/>
            <person name="Durkin A.S."/>
            <person name="Harkins D.M."/>
            <person name="Foster L."/>
            <person name="McCorrison J."/>
            <person name="Torralba M."/>
            <person name="Nelson K.E."/>
            <person name="Morrison M."/>
        </authorList>
    </citation>
    <scope>NUCLEOTIDE SEQUENCE [LARGE SCALE GENOMIC DNA]</scope>
    <source>
        <strain evidence="1 2">PC909</strain>
    </source>
</reference>
<organism evidence="1 2">
    <name type="scientific">Turicibacter sanguinis PC909</name>
    <dbReference type="NCBI Taxonomy" id="702450"/>
    <lineage>
        <taxon>Bacteria</taxon>
        <taxon>Bacillati</taxon>
        <taxon>Bacillota</taxon>
        <taxon>Erysipelotrichia</taxon>
        <taxon>Erysipelotrichales</taxon>
        <taxon>Turicibacteraceae</taxon>
        <taxon>Turicibacter</taxon>
    </lineage>
</organism>
<proteinExistence type="predicted"/>
<name>A0ABN0A4G4_9FIRM</name>